<dbReference type="EMBL" id="QGMK01000358">
    <property type="protein sequence ID" value="TVY82186.1"/>
    <property type="molecule type" value="Genomic_DNA"/>
</dbReference>
<dbReference type="Proteomes" id="UP000469558">
    <property type="component" value="Unassembled WGS sequence"/>
</dbReference>
<proteinExistence type="predicted"/>
<evidence type="ECO:0000256" key="1">
    <source>
        <dbReference type="ARBA" id="ARBA00004623"/>
    </source>
</evidence>
<dbReference type="GO" id="GO:0010506">
    <property type="term" value="P:regulation of autophagy"/>
    <property type="evidence" value="ECO:0007669"/>
    <property type="project" value="InterPro"/>
</dbReference>
<reference evidence="5 6" key="1">
    <citation type="submission" date="2018-05" db="EMBL/GenBank/DDBJ databases">
        <title>Genome sequencing and assembly of the regulated plant pathogen Lachnellula willkommii and related sister species for the development of diagnostic species identification markers.</title>
        <authorList>
            <person name="Giroux E."/>
            <person name="Bilodeau G."/>
        </authorList>
    </citation>
    <scope>NUCLEOTIDE SEQUENCE [LARGE SCALE GENOMIC DNA]</scope>
    <source>
        <strain evidence="5 6">CBS 268.59</strain>
    </source>
</reference>
<gene>
    <name evidence="5" type="primary">IPL1</name>
    <name evidence="5" type="ORF">LSUE1_G005850</name>
</gene>
<keyword evidence="5" id="KW-0808">Transferase</keyword>
<dbReference type="InterPro" id="IPR011009">
    <property type="entry name" value="Kinase-like_dom_sf"/>
</dbReference>
<dbReference type="PANTHER" id="PTHR24348">
    <property type="entry name" value="SERINE/THREONINE-PROTEIN KINASE UNC-51-RELATED"/>
    <property type="match status" value="1"/>
</dbReference>
<dbReference type="GO" id="GO:0006914">
    <property type="term" value="P:autophagy"/>
    <property type="evidence" value="ECO:0007669"/>
    <property type="project" value="UniProtKB-KW"/>
</dbReference>
<protein>
    <recommendedName>
        <fullName evidence="3">Autophagy-related protein 1</fullName>
    </recommendedName>
</protein>
<dbReference type="Pfam" id="PF00069">
    <property type="entry name" value="Pkinase"/>
    <property type="match status" value="1"/>
</dbReference>
<dbReference type="PROSITE" id="PS00108">
    <property type="entry name" value="PROTEIN_KINASE_ST"/>
    <property type="match status" value="1"/>
</dbReference>
<dbReference type="SUPFAM" id="SSF56112">
    <property type="entry name" value="Protein kinase-like (PK-like)"/>
    <property type="match status" value="1"/>
</dbReference>
<dbReference type="GO" id="GO:0034045">
    <property type="term" value="C:phagophore assembly site membrane"/>
    <property type="evidence" value="ECO:0007669"/>
    <property type="project" value="UniProtKB-SubCell"/>
</dbReference>
<dbReference type="CDD" id="cd00180">
    <property type="entry name" value="PKc"/>
    <property type="match status" value="1"/>
</dbReference>
<evidence type="ECO:0000313" key="5">
    <source>
        <dbReference type="EMBL" id="TVY82186.1"/>
    </source>
</evidence>
<dbReference type="GO" id="GO:0005524">
    <property type="term" value="F:ATP binding"/>
    <property type="evidence" value="ECO:0007669"/>
    <property type="project" value="InterPro"/>
</dbReference>
<dbReference type="OrthoDB" id="10252171at2759"/>
<comment type="subcellular location">
    <subcellularLocation>
        <location evidence="1">Preautophagosomal structure membrane</location>
        <topology evidence="1">Peripheral membrane protein</topology>
    </subcellularLocation>
</comment>
<keyword evidence="5" id="KW-0418">Kinase</keyword>
<dbReference type="InterPro" id="IPR008271">
    <property type="entry name" value="Ser/Thr_kinase_AS"/>
</dbReference>
<evidence type="ECO:0000259" key="4">
    <source>
        <dbReference type="PROSITE" id="PS50011"/>
    </source>
</evidence>
<keyword evidence="2" id="KW-0072">Autophagy</keyword>
<organism evidence="5 6">
    <name type="scientific">Lachnellula suecica</name>
    <dbReference type="NCBI Taxonomy" id="602035"/>
    <lineage>
        <taxon>Eukaryota</taxon>
        <taxon>Fungi</taxon>
        <taxon>Dikarya</taxon>
        <taxon>Ascomycota</taxon>
        <taxon>Pezizomycotina</taxon>
        <taxon>Leotiomycetes</taxon>
        <taxon>Helotiales</taxon>
        <taxon>Lachnaceae</taxon>
        <taxon>Lachnellula</taxon>
    </lineage>
</organism>
<accession>A0A8T9CA35</accession>
<dbReference type="AlphaFoldDB" id="A0A8T9CA35"/>
<keyword evidence="6" id="KW-1185">Reference proteome</keyword>
<dbReference type="InterPro" id="IPR045269">
    <property type="entry name" value="Atg1-like"/>
</dbReference>
<feature type="domain" description="Protein kinase" evidence="4">
    <location>
        <begin position="46"/>
        <end position="345"/>
    </location>
</feature>
<name>A0A8T9CA35_9HELO</name>
<dbReference type="SMART" id="SM00220">
    <property type="entry name" value="S_TKc"/>
    <property type="match status" value="1"/>
</dbReference>
<dbReference type="InterPro" id="IPR000719">
    <property type="entry name" value="Prot_kinase_dom"/>
</dbReference>
<sequence length="345" mass="39132">MPRVSDLVQDSKLETHFSPEYTVHIYNESSRTSREQTRVAQREEYWKREREIGGGSYGRVWLEQCVGGQREIVLRAVKQIAKPSFLSKPVDYNRELEAISKFSHWKYERCFVKSFGWYESPEAVFIAMEYCEHGDLHTYLVYSPPLPEVEAQQVTFQVLEGLSFMHDNGFSHRDIKPGNILVASKPPDNWWVKLGDFGISKRTDAGLGFASTVKGTIRFMAPELLGFFDAGDDTDPRNEQAADIWALGEIAFQMLTKEATFEPVHRLGAYVRNHVFPVGSLQARGISDDAIRFESLLDEASGVYKFESSDFCTNETAFIAHGIITAARECYSAISQVDNRVKTAP</sequence>
<evidence type="ECO:0000313" key="6">
    <source>
        <dbReference type="Proteomes" id="UP000469558"/>
    </source>
</evidence>
<dbReference type="GO" id="GO:0004674">
    <property type="term" value="F:protein serine/threonine kinase activity"/>
    <property type="evidence" value="ECO:0007669"/>
    <property type="project" value="InterPro"/>
</dbReference>
<evidence type="ECO:0000256" key="2">
    <source>
        <dbReference type="ARBA" id="ARBA00023006"/>
    </source>
</evidence>
<comment type="caution">
    <text evidence="5">The sequence shown here is derived from an EMBL/GenBank/DDBJ whole genome shotgun (WGS) entry which is preliminary data.</text>
</comment>
<evidence type="ECO:0000256" key="3">
    <source>
        <dbReference type="ARBA" id="ARBA00030237"/>
    </source>
</evidence>
<dbReference type="Gene3D" id="1.10.510.10">
    <property type="entry name" value="Transferase(Phosphotransferase) domain 1"/>
    <property type="match status" value="1"/>
</dbReference>
<dbReference type="PROSITE" id="PS50011">
    <property type="entry name" value="PROTEIN_KINASE_DOM"/>
    <property type="match status" value="1"/>
</dbReference>
<dbReference type="PANTHER" id="PTHR24348:SF68">
    <property type="entry name" value="SERINE_THREONINE-PROTEIN KINASE ATG1C"/>
    <property type="match status" value="1"/>
</dbReference>